<gene>
    <name evidence="1" type="ORF">A2871_02985</name>
</gene>
<dbReference type="EMBL" id="MFCR01000002">
    <property type="protein sequence ID" value="OGE19608.1"/>
    <property type="molecule type" value="Genomic_DNA"/>
</dbReference>
<comment type="caution">
    <text evidence="1">The sequence shown here is derived from an EMBL/GenBank/DDBJ whole genome shotgun (WGS) entry which is preliminary data.</text>
</comment>
<sequence>MVAFPEKGLVLSFFWGVDRYINKADNKFRISITEHSEGFKLRFRSVGSQALLKTEQRAG</sequence>
<accession>A0A1F5ITC0</accession>
<dbReference type="AlphaFoldDB" id="A0A1F5ITC0"/>
<evidence type="ECO:0000313" key="2">
    <source>
        <dbReference type="Proteomes" id="UP000176336"/>
    </source>
</evidence>
<reference evidence="1 2" key="1">
    <citation type="journal article" date="2016" name="Nat. Commun.">
        <title>Thousands of microbial genomes shed light on interconnected biogeochemical processes in an aquifer system.</title>
        <authorList>
            <person name="Anantharaman K."/>
            <person name="Brown C.T."/>
            <person name="Hug L.A."/>
            <person name="Sharon I."/>
            <person name="Castelle C.J."/>
            <person name="Probst A.J."/>
            <person name="Thomas B.C."/>
            <person name="Singh A."/>
            <person name="Wilkins M.J."/>
            <person name="Karaoz U."/>
            <person name="Brodie E.L."/>
            <person name="Williams K.H."/>
            <person name="Hubbard S.S."/>
            <person name="Banfield J.F."/>
        </authorList>
    </citation>
    <scope>NUCLEOTIDE SEQUENCE [LARGE SCALE GENOMIC DNA]</scope>
</reference>
<evidence type="ECO:0000313" key="1">
    <source>
        <dbReference type="EMBL" id="OGE19608.1"/>
    </source>
</evidence>
<organism evidence="1 2">
    <name type="scientific">Candidatus Daviesbacteria bacterium RIFCSPHIGHO2_01_FULL_41_23</name>
    <dbReference type="NCBI Taxonomy" id="1797764"/>
    <lineage>
        <taxon>Bacteria</taxon>
        <taxon>Candidatus Daviesiibacteriota</taxon>
    </lineage>
</organism>
<protein>
    <submittedName>
        <fullName evidence="1">Uncharacterized protein</fullName>
    </submittedName>
</protein>
<name>A0A1F5ITC0_9BACT</name>
<proteinExistence type="predicted"/>
<dbReference type="Proteomes" id="UP000176336">
    <property type="component" value="Unassembled WGS sequence"/>
</dbReference>